<proteinExistence type="predicted"/>
<reference evidence="2 3" key="1">
    <citation type="submission" date="2016-10" db="EMBL/GenBank/DDBJ databases">
        <authorList>
            <person name="de Groot N.N."/>
        </authorList>
    </citation>
    <scope>NUCLEOTIDE SEQUENCE [LARGE SCALE GENOMIC DNA]</scope>
    <source>
        <strain evidence="2 3">CGMCC 1.10959</strain>
    </source>
</reference>
<keyword evidence="3" id="KW-1185">Reference proteome</keyword>
<feature type="transmembrane region" description="Helical" evidence="1">
    <location>
        <begin position="88"/>
        <end position="106"/>
    </location>
</feature>
<keyword evidence="1" id="KW-0472">Membrane</keyword>
<protein>
    <submittedName>
        <fullName evidence="2">Transmembrane transcriptional regulator (Anti-sigma factor RsiW)</fullName>
    </submittedName>
</protein>
<dbReference type="RefSeq" id="WP_027262003.1">
    <property type="nucleotide sequence ID" value="NZ_FPAW01000053.1"/>
</dbReference>
<dbReference type="AlphaFoldDB" id="A0A1I7E9U0"/>
<dbReference type="OrthoDB" id="7187254at2"/>
<dbReference type="eggNOG" id="COG5662">
    <property type="taxonomic scope" value="Bacteria"/>
</dbReference>
<evidence type="ECO:0000256" key="1">
    <source>
        <dbReference type="SAM" id="Phobius"/>
    </source>
</evidence>
<dbReference type="STRING" id="999627.SAMN05216236_15310"/>
<dbReference type="EMBL" id="FPAW01000053">
    <property type="protein sequence ID" value="SFU20704.1"/>
    <property type="molecule type" value="Genomic_DNA"/>
</dbReference>
<keyword evidence="1" id="KW-1133">Transmembrane helix</keyword>
<evidence type="ECO:0000313" key="2">
    <source>
        <dbReference type="EMBL" id="SFU20704.1"/>
    </source>
</evidence>
<gene>
    <name evidence="2" type="ORF">SAMN05216236_15310</name>
</gene>
<sequence>MTRKNKPVGEDDLTAYVDGELPDERRAFVEQWLTQHPAEQRQILADQKVRHRLKSTLDPLADTSLPSRFRMQQIRQDRNRRHMTQLQRLAAVLAIVVVSGGGGWLLRGTIAGGPALGTETRMALAAHAVFVPEKLHPVEVSADARDHLGTWLGNRIGQTVAVPDLSAQGLTLLGGRLLPGEGGKPAGQLMYETAGGERVTLYLQRGVGAESAFVFAQQKGVGTLAWRSPELSYILTGALQQEELLGIAHAVHSRKL</sequence>
<name>A0A1I7E9U0_9RHOB</name>
<keyword evidence="1 2" id="KW-0812">Transmembrane</keyword>
<evidence type="ECO:0000313" key="3">
    <source>
        <dbReference type="Proteomes" id="UP000182466"/>
    </source>
</evidence>
<accession>A0A1I7E9U0</accession>
<organism evidence="2 3">
    <name type="scientific">Sedimentitalea nanhaiensis</name>
    <dbReference type="NCBI Taxonomy" id="999627"/>
    <lineage>
        <taxon>Bacteria</taxon>
        <taxon>Pseudomonadati</taxon>
        <taxon>Pseudomonadota</taxon>
        <taxon>Alphaproteobacteria</taxon>
        <taxon>Rhodobacterales</taxon>
        <taxon>Paracoccaceae</taxon>
        <taxon>Sedimentitalea</taxon>
    </lineage>
</organism>
<dbReference type="Proteomes" id="UP000182466">
    <property type="component" value="Unassembled WGS sequence"/>
</dbReference>